<evidence type="ECO:0000313" key="10">
    <source>
        <dbReference type="EMBL" id="RYU79013.1"/>
    </source>
</evidence>
<dbReference type="Proteomes" id="UP000294155">
    <property type="component" value="Unassembled WGS sequence"/>
</dbReference>
<name>A0A4Q5LAJ6_9BACT</name>
<gene>
    <name evidence="10" type="ORF">EWM57_11665</name>
</gene>
<keyword evidence="3 7" id="KW-0808">Transferase</keyword>
<evidence type="ECO:0000256" key="7">
    <source>
        <dbReference type="RuleBase" id="RU003448"/>
    </source>
</evidence>
<dbReference type="PANTHER" id="PTHR21499">
    <property type="entry name" value="ASPARTATE KINASE"/>
    <property type="match status" value="1"/>
</dbReference>
<dbReference type="UniPathway" id="UPA00051">
    <property type="reaction ID" value="UER00462"/>
</dbReference>
<dbReference type="GO" id="GO:0009088">
    <property type="term" value="P:threonine biosynthetic process"/>
    <property type="evidence" value="ECO:0007669"/>
    <property type="project" value="UniProtKB-UniPathway"/>
</dbReference>
<comment type="catalytic activity">
    <reaction evidence="7">
        <text>L-aspartate + ATP = 4-phospho-L-aspartate + ADP</text>
        <dbReference type="Rhea" id="RHEA:23776"/>
        <dbReference type="ChEBI" id="CHEBI:29991"/>
        <dbReference type="ChEBI" id="CHEBI:30616"/>
        <dbReference type="ChEBI" id="CHEBI:57535"/>
        <dbReference type="ChEBI" id="CHEBI:456216"/>
        <dbReference type="EC" id="2.7.2.4"/>
    </reaction>
</comment>
<evidence type="ECO:0000313" key="11">
    <source>
        <dbReference type="Proteomes" id="UP000294155"/>
    </source>
</evidence>
<keyword evidence="11" id="KW-1185">Reference proteome</keyword>
<comment type="pathway">
    <text evidence="8">Amino-acid biosynthesis; L-threonine biosynthesis; L-threonine from L-aspartate: step 1/5.</text>
</comment>
<dbReference type="UniPathway" id="UPA00050">
    <property type="reaction ID" value="UER00461"/>
</dbReference>
<accession>A0A4Q5LAJ6</accession>
<dbReference type="EC" id="2.7.2.4" evidence="7"/>
<keyword evidence="6" id="KW-0067">ATP-binding</keyword>
<dbReference type="InterPro" id="IPR036393">
    <property type="entry name" value="AceGlu_kinase-like_sf"/>
</dbReference>
<dbReference type="UniPathway" id="UPA00034">
    <property type="reaction ID" value="UER00015"/>
</dbReference>
<dbReference type="AlphaFoldDB" id="A0A4Q5LAJ6"/>
<evidence type="ECO:0000256" key="3">
    <source>
        <dbReference type="ARBA" id="ARBA00022679"/>
    </source>
</evidence>
<keyword evidence="4" id="KW-0547">Nucleotide-binding</keyword>
<evidence type="ECO:0000256" key="5">
    <source>
        <dbReference type="ARBA" id="ARBA00022777"/>
    </source>
</evidence>
<sequence length="436" mass="48584">MQEQLALKVYKFGGASVKDATAIRNLVEIVQQHRSQGPLVVVVSAMGKTTNALEAIFALAFARQDYAPPLAQLISFHRTALQELSGGFGPGTAATLEQEFEAVFRQLAAQLAEVSPTQDYDAQYDQIVSCGELLASKLIAGVLHDTHPTRWLDCRPLLRTDDCWREARIDWLTTEANLRTTVPKQLREASVLVTQGFVGGTRDGRTTTLGREGSDYTAAIFAYCLQAKSVTIWKDVAGLLNADPKFFADPVRYPEISYQETIEMAYYGASVIHPKTIKPLAVRQIPLFVKSFLDPAAEGTRIGDCRHELLAPAFIRKTGQVLISFESKDLTFISEENLEVIFGALAQVRLKINMMQNSAISFSVCTDFAAFRLEKLLGQLREQFTIHYNTGLELYTIKNYDAASIRRLIEGREVLLEQRTRQTFQVVCRGGTEFIA</sequence>
<dbReference type="NCBIfam" id="TIGR00657">
    <property type="entry name" value="asp_kinases"/>
    <property type="match status" value="1"/>
</dbReference>
<proteinExistence type="inferred from homology"/>
<comment type="pathway">
    <text evidence="1 8">Amino-acid biosynthesis; L-lysine biosynthesis via DAP pathway; (S)-tetrahydrodipicolinate from L-aspartate: step 1/4.</text>
</comment>
<keyword evidence="5 7" id="KW-0418">Kinase</keyword>
<feature type="domain" description="Aspartate/glutamate/uridylate kinase" evidence="9">
    <location>
        <begin position="8"/>
        <end position="291"/>
    </location>
</feature>
<dbReference type="GO" id="GO:0009089">
    <property type="term" value="P:lysine biosynthetic process via diaminopimelate"/>
    <property type="evidence" value="ECO:0007669"/>
    <property type="project" value="UniProtKB-UniPathway"/>
</dbReference>
<dbReference type="GO" id="GO:0005829">
    <property type="term" value="C:cytosol"/>
    <property type="evidence" value="ECO:0007669"/>
    <property type="project" value="TreeGrafter"/>
</dbReference>
<dbReference type="Pfam" id="PF00696">
    <property type="entry name" value="AA_kinase"/>
    <property type="match status" value="1"/>
</dbReference>
<dbReference type="PANTHER" id="PTHR21499:SF59">
    <property type="entry name" value="ASPARTOKINASE"/>
    <property type="match status" value="1"/>
</dbReference>
<dbReference type="InterPro" id="IPR042199">
    <property type="entry name" value="AsparK_Bifunc_asparK/hSer_DH"/>
</dbReference>
<organism evidence="10 11">
    <name type="scientific">Hymenobacter persicinus</name>
    <dbReference type="NCBI Taxonomy" id="2025506"/>
    <lineage>
        <taxon>Bacteria</taxon>
        <taxon>Pseudomonadati</taxon>
        <taxon>Bacteroidota</taxon>
        <taxon>Cytophagia</taxon>
        <taxon>Cytophagales</taxon>
        <taxon>Hymenobacteraceae</taxon>
        <taxon>Hymenobacter</taxon>
    </lineage>
</organism>
<evidence type="ECO:0000256" key="8">
    <source>
        <dbReference type="RuleBase" id="RU004249"/>
    </source>
</evidence>
<dbReference type="EMBL" id="SEWE01000022">
    <property type="protein sequence ID" value="RYU79013.1"/>
    <property type="molecule type" value="Genomic_DNA"/>
</dbReference>
<dbReference type="SUPFAM" id="SSF53633">
    <property type="entry name" value="Carbamate kinase-like"/>
    <property type="match status" value="1"/>
</dbReference>
<dbReference type="Gene3D" id="1.20.120.1320">
    <property type="entry name" value="Aspartokinase, catalytic domain"/>
    <property type="match status" value="1"/>
</dbReference>
<dbReference type="InterPro" id="IPR001341">
    <property type="entry name" value="Asp_kinase"/>
</dbReference>
<reference evidence="10 11" key="1">
    <citation type="submission" date="2019-02" db="EMBL/GenBank/DDBJ databases">
        <title>Bacterial novel species isolated from soil.</title>
        <authorList>
            <person name="Jung H.-Y."/>
        </authorList>
    </citation>
    <scope>NUCLEOTIDE SEQUENCE [LARGE SCALE GENOMIC DNA]</scope>
    <source>
        <strain evidence="10 11">1-3-3-3</strain>
    </source>
</reference>
<evidence type="ECO:0000256" key="1">
    <source>
        <dbReference type="ARBA" id="ARBA00004766"/>
    </source>
</evidence>
<dbReference type="RefSeq" id="WP_129921328.1">
    <property type="nucleotide sequence ID" value="NZ_SEWE01000022.1"/>
</dbReference>
<comment type="similarity">
    <text evidence="2 7">Belongs to the aspartokinase family.</text>
</comment>
<evidence type="ECO:0000259" key="9">
    <source>
        <dbReference type="Pfam" id="PF00696"/>
    </source>
</evidence>
<dbReference type="Gene3D" id="3.40.1160.10">
    <property type="entry name" value="Acetylglutamate kinase-like"/>
    <property type="match status" value="1"/>
</dbReference>
<keyword evidence="8" id="KW-0028">Amino-acid biosynthesis</keyword>
<protein>
    <recommendedName>
        <fullName evidence="7">Aspartokinase</fullName>
        <ecNumber evidence="7">2.7.2.4</ecNumber>
    </recommendedName>
</protein>
<dbReference type="OrthoDB" id="9799110at2"/>
<dbReference type="GO" id="GO:0004072">
    <property type="term" value="F:aspartate kinase activity"/>
    <property type="evidence" value="ECO:0007669"/>
    <property type="project" value="UniProtKB-EC"/>
</dbReference>
<dbReference type="GO" id="GO:0009090">
    <property type="term" value="P:homoserine biosynthetic process"/>
    <property type="evidence" value="ECO:0007669"/>
    <property type="project" value="TreeGrafter"/>
</dbReference>
<comment type="pathway">
    <text evidence="8">Amino-acid biosynthesis; L-methionine biosynthesis via de novo pathway; L-homoserine from L-aspartate: step 1/3.</text>
</comment>
<evidence type="ECO:0000256" key="6">
    <source>
        <dbReference type="ARBA" id="ARBA00022840"/>
    </source>
</evidence>
<evidence type="ECO:0000256" key="4">
    <source>
        <dbReference type="ARBA" id="ARBA00022741"/>
    </source>
</evidence>
<comment type="caution">
    <text evidence="10">The sequence shown here is derived from an EMBL/GenBank/DDBJ whole genome shotgun (WGS) entry which is preliminary data.</text>
</comment>
<evidence type="ECO:0000256" key="2">
    <source>
        <dbReference type="ARBA" id="ARBA00010122"/>
    </source>
</evidence>
<dbReference type="GO" id="GO:0005524">
    <property type="term" value="F:ATP binding"/>
    <property type="evidence" value="ECO:0007669"/>
    <property type="project" value="UniProtKB-KW"/>
</dbReference>
<dbReference type="InterPro" id="IPR001048">
    <property type="entry name" value="Asp/Glu/Uridylate_kinase"/>
</dbReference>